<comment type="caution">
    <text evidence="2">The sequence shown here is derived from an EMBL/GenBank/DDBJ whole genome shotgun (WGS) entry which is preliminary data.</text>
</comment>
<evidence type="ECO:0000313" key="2">
    <source>
        <dbReference type="EMBL" id="GLH96681.1"/>
    </source>
</evidence>
<dbReference type="EMBL" id="BSDI01000007">
    <property type="protein sequence ID" value="GLH96681.1"/>
    <property type="molecule type" value="Genomic_DNA"/>
</dbReference>
<proteinExistence type="predicted"/>
<evidence type="ECO:0000313" key="3">
    <source>
        <dbReference type="Proteomes" id="UP001144280"/>
    </source>
</evidence>
<dbReference type="RefSeq" id="WP_407676767.1">
    <property type="nucleotide sequence ID" value="NZ_BSDI01000007.1"/>
</dbReference>
<dbReference type="InterPro" id="IPR001607">
    <property type="entry name" value="Znf_UBP"/>
</dbReference>
<organism evidence="2 3">
    <name type="scientific">Phytohabitans aurantiacus</name>
    <dbReference type="NCBI Taxonomy" id="3016789"/>
    <lineage>
        <taxon>Bacteria</taxon>
        <taxon>Bacillati</taxon>
        <taxon>Actinomycetota</taxon>
        <taxon>Actinomycetes</taxon>
        <taxon>Micromonosporales</taxon>
        <taxon>Micromonosporaceae</taxon>
    </lineage>
</organism>
<dbReference type="InterPro" id="IPR013083">
    <property type="entry name" value="Znf_RING/FYVE/PHD"/>
</dbReference>
<dbReference type="SUPFAM" id="SSF57850">
    <property type="entry name" value="RING/U-box"/>
    <property type="match status" value="1"/>
</dbReference>
<dbReference type="Proteomes" id="UP001144280">
    <property type="component" value="Unassembled WGS sequence"/>
</dbReference>
<feature type="domain" description="UBP-type" evidence="1">
    <location>
        <begin position="30"/>
        <end position="113"/>
    </location>
</feature>
<sequence length="113" mass="12470">MIRRHDEHRDRPLRAFREWLRAGRPPQALAGCPHLRAAPARDVGEPATCDDHQPDDGPIVHLRTCLTCGHVGCCDSSAPQHATAHATSTGHPVIQSAQPGETWRWCYPDQLLG</sequence>
<reference evidence="2" key="1">
    <citation type="submission" date="2022-12" db="EMBL/GenBank/DDBJ databases">
        <title>New Phytohabitans aurantiacus sp. RD004123 nov., an actinomycete isolated from soil.</title>
        <authorList>
            <person name="Triningsih D.W."/>
            <person name="Harunari E."/>
            <person name="Igarashi Y."/>
        </authorList>
    </citation>
    <scope>NUCLEOTIDE SEQUENCE</scope>
    <source>
        <strain evidence="2">RD004123</strain>
    </source>
</reference>
<dbReference type="PROSITE" id="PS50271">
    <property type="entry name" value="ZF_UBP"/>
    <property type="match status" value="1"/>
</dbReference>
<dbReference type="Pfam" id="PF02148">
    <property type="entry name" value="zf-UBP"/>
    <property type="match status" value="1"/>
</dbReference>
<name>A0ABQ5QSV2_9ACTN</name>
<dbReference type="Gene3D" id="3.30.40.10">
    <property type="entry name" value="Zinc/RING finger domain, C3HC4 (zinc finger)"/>
    <property type="match status" value="1"/>
</dbReference>
<accession>A0ABQ5QSV2</accession>
<evidence type="ECO:0000259" key="1">
    <source>
        <dbReference type="PROSITE" id="PS50271"/>
    </source>
</evidence>
<gene>
    <name evidence="2" type="ORF">Pa4123_19550</name>
</gene>
<protein>
    <recommendedName>
        <fullName evidence="1">UBP-type domain-containing protein</fullName>
    </recommendedName>
</protein>
<keyword evidence="3" id="KW-1185">Reference proteome</keyword>